<feature type="domain" description="IrrE N-terminal-like" evidence="1">
    <location>
        <begin position="184"/>
        <end position="252"/>
    </location>
</feature>
<accession>A0AAU7V8J4</accession>
<dbReference type="RefSeq" id="WP_350258614.1">
    <property type="nucleotide sequence ID" value="NZ_CP138335.1"/>
</dbReference>
<dbReference type="KEGG" id="sapp:SAC06_02345"/>
<protein>
    <submittedName>
        <fullName evidence="3">ArdC-like ssDNA-binding domain-containing protein</fullName>
    </submittedName>
</protein>
<dbReference type="InterPro" id="IPR013610">
    <property type="entry name" value="ArdC_N"/>
</dbReference>
<sequence>MKTNSQTKVDAEARKLERQLRTQRLQEQIGEQVAELANSDAWQAMLDFARRFHTYSLNNMLLILSQFPEATKVAGFRKWQSLGRQVRQGERGIKIFGFAERRIKTSEDGGSESELPERKVRFFPLLTVFDISQTDPIPGAEQPPEVAHALVGADEAGLFSLAQRFLQERGWPVQRQRIPGNVNGFAEMKGRRRVVIEEDLSPAQAAKTLLHEAAHVVLHADLELPATREIRATREVEAESVAYVVAGYFGLDTSSYTIGYVTGWSGGNVATIRSSAENVLRGAHELVEWIEESGSQTEAA</sequence>
<feature type="domain" description="N-terminal" evidence="2">
    <location>
        <begin position="25"/>
        <end position="129"/>
    </location>
</feature>
<reference evidence="3" key="1">
    <citation type="submission" date="2023-11" db="EMBL/GenBank/DDBJ databases">
        <title>Scrofimicrobium hongkongense sp. nov., isolated from a patient with peritonitis.</title>
        <authorList>
            <person name="Lao H.Y."/>
            <person name="Wong A.Y.P."/>
            <person name="Ng T.L."/>
            <person name="Wong R.Y.L."/>
            <person name="Yau M.C.Y."/>
            <person name="Lam J.Y.W."/>
            <person name="Siu G.K.H."/>
        </authorList>
    </citation>
    <scope>NUCLEOTIDE SEQUENCE</scope>
    <source>
        <strain evidence="3">R131</strain>
    </source>
</reference>
<proteinExistence type="predicted"/>
<dbReference type="AlphaFoldDB" id="A0AAU7V8J4"/>
<dbReference type="GO" id="GO:0003697">
    <property type="term" value="F:single-stranded DNA binding"/>
    <property type="evidence" value="ECO:0007669"/>
    <property type="project" value="InterPro"/>
</dbReference>
<evidence type="ECO:0000259" key="1">
    <source>
        <dbReference type="Pfam" id="PF06114"/>
    </source>
</evidence>
<dbReference type="InterPro" id="IPR010359">
    <property type="entry name" value="IrrE_HExxH"/>
</dbReference>
<dbReference type="Pfam" id="PF08401">
    <property type="entry name" value="ArdcN"/>
    <property type="match status" value="1"/>
</dbReference>
<name>A0AAU7V8J4_9ACTO</name>
<evidence type="ECO:0000259" key="2">
    <source>
        <dbReference type="Pfam" id="PF08401"/>
    </source>
</evidence>
<dbReference type="EMBL" id="CP138335">
    <property type="protein sequence ID" value="XBW08415.1"/>
    <property type="molecule type" value="Genomic_DNA"/>
</dbReference>
<dbReference type="Pfam" id="PF06114">
    <property type="entry name" value="Peptidase_M78"/>
    <property type="match status" value="1"/>
</dbReference>
<gene>
    <name evidence="3" type="ORF">SAC06_02345</name>
</gene>
<evidence type="ECO:0000313" key="3">
    <source>
        <dbReference type="EMBL" id="XBW08415.1"/>
    </source>
</evidence>
<organism evidence="3">
    <name type="scientific">Scrofimicrobium appendicitidis</name>
    <dbReference type="NCBI Taxonomy" id="3079930"/>
    <lineage>
        <taxon>Bacteria</taxon>
        <taxon>Bacillati</taxon>
        <taxon>Actinomycetota</taxon>
        <taxon>Actinomycetes</taxon>
        <taxon>Actinomycetales</taxon>
        <taxon>Actinomycetaceae</taxon>
        <taxon>Scrofimicrobium</taxon>
    </lineage>
</organism>